<name>A0ABQ5X6D8_9GAMM</name>
<evidence type="ECO:0000256" key="2">
    <source>
        <dbReference type="ARBA" id="ARBA00022448"/>
    </source>
</evidence>
<comment type="caution">
    <text evidence="11">The sequence shown here is derived from an EMBL/GenBank/DDBJ whole genome shotgun (WGS) entry which is preliminary data.</text>
</comment>
<gene>
    <name evidence="11" type="ORF">GCM10007898_07420</name>
</gene>
<dbReference type="Gene3D" id="1.10.760.10">
    <property type="entry name" value="Cytochrome c-like domain"/>
    <property type="match status" value="2"/>
</dbReference>
<feature type="domain" description="Cytochrome c" evidence="10">
    <location>
        <begin position="27"/>
        <end position="108"/>
    </location>
</feature>
<dbReference type="InterPro" id="IPR024167">
    <property type="entry name" value="Cytochrome_c4-like"/>
</dbReference>
<accession>A0ABQ5X6D8</accession>
<reference evidence="12" key="1">
    <citation type="journal article" date="2019" name="Int. J. Syst. Evol. Microbiol.">
        <title>The Global Catalogue of Microorganisms (GCM) 10K type strain sequencing project: providing services to taxonomists for standard genome sequencing and annotation.</title>
        <authorList>
            <consortium name="The Broad Institute Genomics Platform"/>
            <consortium name="The Broad Institute Genome Sequencing Center for Infectious Disease"/>
            <person name="Wu L."/>
            <person name="Ma J."/>
        </authorList>
    </citation>
    <scope>NUCLEOTIDE SEQUENCE [LARGE SCALE GENOMIC DNA]</scope>
    <source>
        <strain evidence="12">NBRC 111981</strain>
    </source>
</reference>
<dbReference type="PANTHER" id="PTHR33751:SF9">
    <property type="entry name" value="CYTOCHROME C4"/>
    <property type="match status" value="1"/>
</dbReference>
<organism evidence="11 12">
    <name type="scientific">Dyella flagellata</name>
    <dbReference type="NCBI Taxonomy" id="1867833"/>
    <lineage>
        <taxon>Bacteria</taxon>
        <taxon>Pseudomonadati</taxon>
        <taxon>Pseudomonadota</taxon>
        <taxon>Gammaproteobacteria</taxon>
        <taxon>Lysobacterales</taxon>
        <taxon>Rhodanobacteraceae</taxon>
        <taxon>Dyella</taxon>
    </lineage>
</organism>
<feature type="chain" id="PRO_5046537400" description="Cytochrome c domain-containing protein" evidence="9">
    <location>
        <begin position="26"/>
        <end position="223"/>
    </location>
</feature>
<feature type="domain" description="Cytochrome c" evidence="10">
    <location>
        <begin position="117"/>
        <end position="204"/>
    </location>
</feature>
<keyword evidence="7 8" id="KW-0408">Iron</keyword>
<evidence type="ECO:0000256" key="6">
    <source>
        <dbReference type="ARBA" id="ARBA00022982"/>
    </source>
</evidence>
<dbReference type="Proteomes" id="UP001156627">
    <property type="component" value="Unassembled WGS sequence"/>
</dbReference>
<protein>
    <recommendedName>
        <fullName evidence="10">Cytochrome c domain-containing protein</fullName>
    </recommendedName>
</protein>
<evidence type="ECO:0000256" key="4">
    <source>
        <dbReference type="ARBA" id="ARBA00022723"/>
    </source>
</evidence>
<evidence type="ECO:0000313" key="12">
    <source>
        <dbReference type="Proteomes" id="UP001156627"/>
    </source>
</evidence>
<dbReference type="PIRSF" id="PIRSF000005">
    <property type="entry name" value="Cytochrome_c4"/>
    <property type="match status" value="1"/>
</dbReference>
<dbReference type="Pfam" id="PF00034">
    <property type="entry name" value="Cytochrom_C"/>
    <property type="match status" value="2"/>
</dbReference>
<evidence type="ECO:0000313" key="11">
    <source>
        <dbReference type="EMBL" id="GLQ87176.1"/>
    </source>
</evidence>
<sequence>MIRLQLFGLAAFTAAVLLCSSSAHATGDKKNGRTLIYTCNGCHGIPGTNNAYPQYPVPKIAGQSEQYLIDALHAYKAGQRAHPTMTAQAQSLSDQEIEDIAAYLSSLAPTPPKDTDAQAKKAKDLLTQSDAGKLASKCVACHSNDGNGTAPQFPRLAGQYNEYIQHVVHEYQDGERDNPIMKPQVTNLSPDDIKQLADYFSTLPTQLEKPDELSTLKGHVQGD</sequence>
<keyword evidence="6" id="KW-0249">Electron transport</keyword>
<keyword evidence="5" id="KW-0574">Periplasm</keyword>
<dbReference type="PROSITE" id="PS51007">
    <property type="entry name" value="CYTC"/>
    <property type="match status" value="2"/>
</dbReference>
<dbReference type="InterPro" id="IPR050597">
    <property type="entry name" value="Cytochrome_c_Oxidase_Subunit"/>
</dbReference>
<keyword evidence="3 8" id="KW-0349">Heme</keyword>
<dbReference type="SUPFAM" id="SSF46626">
    <property type="entry name" value="Cytochrome c"/>
    <property type="match status" value="2"/>
</dbReference>
<evidence type="ECO:0000256" key="8">
    <source>
        <dbReference type="PROSITE-ProRule" id="PRU00433"/>
    </source>
</evidence>
<dbReference type="PANTHER" id="PTHR33751">
    <property type="entry name" value="CBB3-TYPE CYTOCHROME C OXIDASE SUBUNIT FIXP"/>
    <property type="match status" value="1"/>
</dbReference>
<dbReference type="EMBL" id="BSOA01000003">
    <property type="protein sequence ID" value="GLQ87176.1"/>
    <property type="molecule type" value="Genomic_DNA"/>
</dbReference>
<keyword evidence="12" id="KW-1185">Reference proteome</keyword>
<evidence type="ECO:0000256" key="9">
    <source>
        <dbReference type="SAM" id="SignalP"/>
    </source>
</evidence>
<evidence type="ECO:0000256" key="1">
    <source>
        <dbReference type="ARBA" id="ARBA00004418"/>
    </source>
</evidence>
<keyword evidence="9" id="KW-0732">Signal</keyword>
<keyword evidence="4 8" id="KW-0479">Metal-binding</keyword>
<comment type="subcellular location">
    <subcellularLocation>
        <location evidence="1">Periplasm</location>
    </subcellularLocation>
</comment>
<evidence type="ECO:0000256" key="7">
    <source>
        <dbReference type="ARBA" id="ARBA00023004"/>
    </source>
</evidence>
<evidence type="ECO:0000256" key="3">
    <source>
        <dbReference type="ARBA" id="ARBA00022617"/>
    </source>
</evidence>
<evidence type="ECO:0000259" key="10">
    <source>
        <dbReference type="PROSITE" id="PS51007"/>
    </source>
</evidence>
<evidence type="ECO:0000256" key="5">
    <source>
        <dbReference type="ARBA" id="ARBA00022764"/>
    </source>
</evidence>
<dbReference type="RefSeq" id="WP_345782679.1">
    <property type="nucleotide sequence ID" value="NZ_BSOA01000003.1"/>
</dbReference>
<dbReference type="InterPro" id="IPR036909">
    <property type="entry name" value="Cyt_c-like_dom_sf"/>
</dbReference>
<feature type="signal peptide" evidence="9">
    <location>
        <begin position="1"/>
        <end position="25"/>
    </location>
</feature>
<keyword evidence="2" id="KW-0813">Transport</keyword>
<proteinExistence type="predicted"/>
<dbReference type="InterPro" id="IPR009056">
    <property type="entry name" value="Cyt_c-like_dom"/>
</dbReference>